<dbReference type="Proteomes" id="UP000308600">
    <property type="component" value="Unassembled WGS sequence"/>
</dbReference>
<reference evidence="1 2" key="1">
    <citation type="journal article" date="2019" name="Nat. Ecol. Evol.">
        <title>Megaphylogeny resolves global patterns of mushroom evolution.</title>
        <authorList>
            <person name="Varga T."/>
            <person name="Krizsan K."/>
            <person name="Foldi C."/>
            <person name="Dima B."/>
            <person name="Sanchez-Garcia M."/>
            <person name="Sanchez-Ramirez S."/>
            <person name="Szollosi G.J."/>
            <person name="Szarkandi J.G."/>
            <person name="Papp V."/>
            <person name="Albert L."/>
            <person name="Andreopoulos W."/>
            <person name="Angelini C."/>
            <person name="Antonin V."/>
            <person name="Barry K.W."/>
            <person name="Bougher N.L."/>
            <person name="Buchanan P."/>
            <person name="Buyck B."/>
            <person name="Bense V."/>
            <person name="Catcheside P."/>
            <person name="Chovatia M."/>
            <person name="Cooper J."/>
            <person name="Damon W."/>
            <person name="Desjardin D."/>
            <person name="Finy P."/>
            <person name="Geml J."/>
            <person name="Haridas S."/>
            <person name="Hughes K."/>
            <person name="Justo A."/>
            <person name="Karasinski D."/>
            <person name="Kautmanova I."/>
            <person name="Kiss B."/>
            <person name="Kocsube S."/>
            <person name="Kotiranta H."/>
            <person name="LaButti K.M."/>
            <person name="Lechner B.E."/>
            <person name="Liimatainen K."/>
            <person name="Lipzen A."/>
            <person name="Lukacs Z."/>
            <person name="Mihaltcheva S."/>
            <person name="Morgado L.N."/>
            <person name="Niskanen T."/>
            <person name="Noordeloos M.E."/>
            <person name="Ohm R.A."/>
            <person name="Ortiz-Santana B."/>
            <person name="Ovrebo C."/>
            <person name="Racz N."/>
            <person name="Riley R."/>
            <person name="Savchenko A."/>
            <person name="Shiryaev A."/>
            <person name="Soop K."/>
            <person name="Spirin V."/>
            <person name="Szebenyi C."/>
            <person name="Tomsovsky M."/>
            <person name="Tulloss R.E."/>
            <person name="Uehling J."/>
            <person name="Grigoriev I.V."/>
            <person name="Vagvolgyi C."/>
            <person name="Papp T."/>
            <person name="Martin F.M."/>
            <person name="Miettinen O."/>
            <person name="Hibbett D.S."/>
            <person name="Nagy L.G."/>
        </authorList>
    </citation>
    <scope>NUCLEOTIDE SEQUENCE [LARGE SCALE GENOMIC DNA]</scope>
    <source>
        <strain evidence="1 2">NL-1719</strain>
    </source>
</reference>
<dbReference type="EMBL" id="ML208267">
    <property type="protein sequence ID" value="TFK74666.1"/>
    <property type="molecule type" value="Genomic_DNA"/>
</dbReference>
<evidence type="ECO:0000313" key="2">
    <source>
        <dbReference type="Proteomes" id="UP000308600"/>
    </source>
</evidence>
<evidence type="ECO:0000313" key="1">
    <source>
        <dbReference type="EMBL" id="TFK74666.1"/>
    </source>
</evidence>
<keyword evidence="2" id="KW-1185">Reference proteome</keyword>
<protein>
    <submittedName>
        <fullName evidence="1">Uncharacterized protein</fullName>
    </submittedName>
</protein>
<accession>A0ACD3B9S5</accession>
<name>A0ACD3B9S5_9AGAR</name>
<organism evidence="1 2">
    <name type="scientific">Pluteus cervinus</name>
    <dbReference type="NCBI Taxonomy" id="181527"/>
    <lineage>
        <taxon>Eukaryota</taxon>
        <taxon>Fungi</taxon>
        <taxon>Dikarya</taxon>
        <taxon>Basidiomycota</taxon>
        <taxon>Agaricomycotina</taxon>
        <taxon>Agaricomycetes</taxon>
        <taxon>Agaricomycetidae</taxon>
        <taxon>Agaricales</taxon>
        <taxon>Pluteineae</taxon>
        <taxon>Pluteaceae</taxon>
        <taxon>Pluteus</taxon>
    </lineage>
</organism>
<gene>
    <name evidence="1" type="ORF">BDN72DRAFT_671661</name>
</gene>
<proteinExistence type="predicted"/>
<sequence length="225" mass="25994">MATSSPIQEVKGPLRYDDFYFESVVFLVEDNLFKVPRYGFEQSEVFQEMFTLPTPETTQPDGLTDTQPLHLAGILIKDFIPLLRVMYPINPPTVPKLEKDEWVSVLKLATMWEINSLRNLAIMELEDLTKKKDPAFRLMLSRRYKVHQWFIPAASELVRRAAPIDYGEAEEIGFDVALKLAAIRERFLRVEGYNTRHLVPRGAIHYNYETTIQLDLSEECADILG</sequence>